<dbReference type="VEuPathDB" id="VectorBase:LOC119186934"/>
<gene>
    <name evidence="15" type="ORF">HPB51_029019</name>
</gene>
<organism evidence="15 16">
    <name type="scientific">Rhipicephalus microplus</name>
    <name type="common">Cattle tick</name>
    <name type="synonym">Boophilus microplus</name>
    <dbReference type="NCBI Taxonomy" id="6941"/>
    <lineage>
        <taxon>Eukaryota</taxon>
        <taxon>Metazoa</taxon>
        <taxon>Ecdysozoa</taxon>
        <taxon>Arthropoda</taxon>
        <taxon>Chelicerata</taxon>
        <taxon>Arachnida</taxon>
        <taxon>Acari</taxon>
        <taxon>Parasitiformes</taxon>
        <taxon>Ixodida</taxon>
        <taxon>Ixodoidea</taxon>
        <taxon>Ixodidae</taxon>
        <taxon>Rhipicephalinae</taxon>
        <taxon>Rhipicephalus</taxon>
        <taxon>Boophilus</taxon>
    </lineage>
</organism>
<comment type="similarity">
    <text evidence="4">Belongs to the HARBI1 family.</text>
</comment>
<evidence type="ECO:0000256" key="2">
    <source>
        <dbReference type="ARBA" id="ARBA00004123"/>
    </source>
</evidence>
<dbReference type="PANTHER" id="PTHR22930">
    <property type="match status" value="1"/>
</dbReference>
<keyword evidence="7" id="KW-0540">Nuclease</keyword>
<dbReference type="GO" id="GO:0046872">
    <property type="term" value="F:metal ion binding"/>
    <property type="evidence" value="ECO:0007669"/>
    <property type="project" value="UniProtKB-KW"/>
</dbReference>
<reference evidence="15" key="1">
    <citation type="journal article" date="2020" name="Cell">
        <title>Large-Scale Comparative Analyses of Tick Genomes Elucidate Their Genetic Diversity and Vector Capacities.</title>
        <authorList>
            <consortium name="Tick Genome and Microbiome Consortium (TIGMIC)"/>
            <person name="Jia N."/>
            <person name="Wang J."/>
            <person name="Shi W."/>
            <person name="Du L."/>
            <person name="Sun Y."/>
            <person name="Zhan W."/>
            <person name="Jiang J.F."/>
            <person name="Wang Q."/>
            <person name="Zhang B."/>
            <person name="Ji P."/>
            <person name="Bell-Sakyi L."/>
            <person name="Cui X.M."/>
            <person name="Yuan T.T."/>
            <person name="Jiang B.G."/>
            <person name="Yang W.F."/>
            <person name="Lam T.T."/>
            <person name="Chang Q.C."/>
            <person name="Ding S.J."/>
            <person name="Wang X.J."/>
            <person name="Zhu J.G."/>
            <person name="Ruan X.D."/>
            <person name="Zhao L."/>
            <person name="Wei J.T."/>
            <person name="Ye R.Z."/>
            <person name="Que T.C."/>
            <person name="Du C.H."/>
            <person name="Zhou Y.H."/>
            <person name="Cheng J.X."/>
            <person name="Dai P.F."/>
            <person name="Guo W.B."/>
            <person name="Han X.H."/>
            <person name="Huang E.J."/>
            <person name="Li L.F."/>
            <person name="Wei W."/>
            <person name="Gao Y.C."/>
            <person name="Liu J.Z."/>
            <person name="Shao H.Z."/>
            <person name="Wang X."/>
            <person name="Wang C.C."/>
            <person name="Yang T.C."/>
            <person name="Huo Q.B."/>
            <person name="Li W."/>
            <person name="Chen H.Y."/>
            <person name="Chen S.E."/>
            <person name="Zhou L.G."/>
            <person name="Ni X.B."/>
            <person name="Tian J.H."/>
            <person name="Sheng Y."/>
            <person name="Liu T."/>
            <person name="Pan Y.S."/>
            <person name="Xia L.Y."/>
            <person name="Li J."/>
            <person name="Zhao F."/>
            <person name="Cao W.C."/>
        </authorList>
    </citation>
    <scope>NUCLEOTIDE SEQUENCE</scope>
    <source>
        <strain evidence="15">Rmic-2018</strain>
    </source>
</reference>
<evidence type="ECO:0000313" key="16">
    <source>
        <dbReference type="Proteomes" id="UP000821866"/>
    </source>
</evidence>
<evidence type="ECO:0000259" key="14">
    <source>
        <dbReference type="Pfam" id="PF13359"/>
    </source>
</evidence>
<evidence type="ECO:0000313" key="15">
    <source>
        <dbReference type="EMBL" id="KAH7934614.1"/>
    </source>
</evidence>
<keyword evidence="6" id="KW-0963">Cytoplasm</keyword>
<evidence type="ECO:0000256" key="10">
    <source>
        <dbReference type="ARBA" id="ARBA00023242"/>
    </source>
</evidence>
<dbReference type="InterPro" id="IPR027806">
    <property type="entry name" value="HARBI1_dom"/>
</dbReference>
<dbReference type="Pfam" id="PF13359">
    <property type="entry name" value="DDE_Tnp_4"/>
    <property type="match status" value="1"/>
</dbReference>
<proteinExistence type="inferred from homology"/>
<evidence type="ECO:0000256" key="11">
    <source>
        <dbReference type="ARBA" id="ARBA00030126"/>
    </source>
</evidence>
<evidence type="ECO:0000256" key="6">
    <source>
        <dbReference type="ARBA" id="ARBA00022490"/>
    </source>
</evidence>
<evidence type="ECO:0000256" key="9">
    <source>
        <dbReference type="ARBA" id="ARBA00022801"/>
    </source>
</evidence>
<accession>A0A9J6CVB3</accession>
<feature type="domain" description="DDE Tnp4" evidence="14">
    <location>
        <begin position="65"/>
        <end position="212"/>
    </location>
</feature>
<comment type="cofactor">
    <cofactor evidence="1">
        <name>a divalent metal cation</name>
        <dbReference type="ChEBI" id="CHEBI:60240"/>
    </cofactor>
</comment>
<keyword evidence="9" id="KW-0378">Hydrolase</keyword>
<protein>
    <recommendedName>
        <fullName evidence="5">Putative nuclease HARBI1</fullName>
    </recommendedName>
    <alternativeName>
        <fullName evidence="11">Harbinger transposase-derived nuclease</fullName>
    </alternativeName>
</protein>
<evidence type="ECO:0000256" key="1">
    <source>
        <dbReference type="ARBA" id="ARBA00001968"/>
    </source>
</evidence>
<dbReference type="GO" id="GO:0016787">
    <property type="term" value="F:hydrolase activity"/>
    <property type="evidence" value="ECO:0007669"/>
    <property type="project" value="UniProtKB-KW"/>
</dbReference>
<comment type="caution">
    <text evidence="15">The sequence shown here is derived from an EMBL/GenBank/DDBJ whole genome shotgun (WGS) entry which is preliminary data.</text>
</comment>
<name>A0A9J6CVB3_RHIMP</name>
<dbReference type="PANTHER" id="PTHR22930:SF289">
    <property type="entry name" value="DDE TNP4 DOMAIN-CONTAINING PROTEIN-RELATED"/>
    <property type="match status" value="1"/>
</dbReference>
<evidence type="ECO:0000256" key="4">
    <source>
        <dbReference type="ARBA" id="ARBA00006958"/>
    </source>
</evidence>
<evidence type="ECO:0000256" key="8">
    <source>
        <dbReference type="ARBA" id="ARBA00022723"/>
    </source>
</evidence>
<dbReference type="AlphaFoldDB" id="A0A9J6CVB3"/>
<evidence type="ECO:0000256" key="3">
    <source>
        <dbReference type="ARBA" id="ARBA00004496"/>
    </source>
</evidence>
<dbReference type="EMBL" id="JABSTU010006142">
    <property type="protein sequence ID" value="KAH7934614.1"/>
    <property type="molecule type" value="Genomic_DNA"/>
</dbReference>
<reference evidence="15" key="2">
    <citation type="submission" date="2021-09" db="EMBL/GenBank/DDBJ databases">
        <authorList>
            <person name="Jia N."/>
            <person name="Wang J."/>
            <person name="Shi W."/>
            <person name="Du L."/>
            <person name="Sun Y."/>
            <person name="Zhan W."/>
            <person name="Jiang J."/>
            <person name="Wang Q."/>
            <person name="Zhang B."/>
            <person name="Ji P."/>
            <person name="Sakyi L.B."/>
            <person name="Cui X."/>
            <person name="Yuan T."/>
            <person name="Jiang B."/>
            <person name="Yang W."/>
            <person name="Lam T.T.-Y."/>
            <person name="Chang Q."/>
            <person name="Ding S."/>
            <person name="Wang X."/>
            <person name="Zhu J."/>
            <person name="Ruan X."/>
            <person name="Zhao L."/>
            <person name="Wei J."/>
            <person name="Que T."/>
            <person name="Du C."/>
            <person name="Cheng J."/>
            <person name="Dai P."/>
            <person name="Han X."/>
            <person name="Huang E."/>
            <person name="Gao Y."/>
            <person name="Liu J."/>
            <person name="Shao H."/>
            <person name="Ye R."/>
            <person name="Li L."/>
            <person name="Wei W."/>
            <person name="Wang X."/>
            <person name="Wang C."/>
            <person name="Huo Q."/>
            <person name="Li W."/>
            <person name="Guo W."/>
            <person name="Chen H."/>
            <person name="Chen S."/>
            <person name="Zhou L."/>
            <person name="Zhou L."/>
            <person name="Ni X."/>
            <person name="Tian J."/>
            <person name="Zhou Y."/>
            <person name="Sheng Y."/>
            <person name="Liu T."/>
            <person name="Pan Y."/>
            <person name="Xia L."/>
            <person name="Li J."/>
            <person name="Zhao F."/>
            <person name="Cao W."/>
        </authorList>
    </citation>
    <scope>NUCLEOTIDE SEQUENCE</scope>
    <source>
        <strain evidence="15">Rmic-2018</strain>
        <tissue evidence="15">Larvae</tissue>
    </source>
</reference>
<feature type="region of interest" description="Disordered" evidence="13">
    <location>
        <begin position="238"/>
        <end position="274"/>
    </location>
</feature>
<evidence type="ECO:0000256" key="12">
    <source>
        <dbReference type="ARBA" id="ARBA00045850"/>
    </source>
</evidence>
<evidence type="ECO:0000256" key="13">
    <source>
        <dbReference type="SAM" id="MobiDB-lite"/>
    </source>
</evidence>
<dbReference type="PRINTS" id="PR02086">
    <property type="entry name" value="PUTNUCHARBI1"/>
</dbReference>
<evidence type="ECO:0000256" key="7">
    <source>
        <dbReference type="ARBA" id="ARBA00022722"/>
    </source>
</evidence>
<dbReference type="Proteomes" id="UP000821866">
    <property type="component" value="Unassembled WGS sequence"/>
</dbReference>
<evidence type="ECO:0000256" key="5">
    <source>
        <dbReference type="ARBA" id="ARBA00015519"/>
    </source>
</evidence>
<dbReference type="GO" id="GO:0005737">
    <property type="term" value="C:cytoplasm"/>
    <property type="evidence" value="ECO:0007669"/>
    <property type="project" value="UniProtKB-SubCell"/>
</dbReference>
<dbReference type="InterPro" id="IPR026103">
    <property type="entry name" value="HARBI1_animal"/>
</dbReference>
<dbReference type="GO" id="GO:0005634">
    <property type="term" value="C:nucleus"/>
    <property type="evidence" value="ECO:0007669"/>
    <property type="project" value="UniProtKB-SubCell"/>
</dbReference>
<sequence>MEYVLAAIAGHRQPSLRRERTFHRRLATDDVPHQPLRYYRSPREHIRTLSFSEIAGFLKVLGCIHGTHVQSKPPKDQEHLYRNRKGLYTINVQTICDAEGAITQLTSKWPGSTHDSFIWADCDLRRCFQRRQSPDGGSGYALEPWLLTPVRSPVGPANEQYNSAHTRMRQVIERTFGVLKRRFRCLHQSRGALQYSPLMCTKIRVACAMLHNMCVRHGIDFNFTDVWAGGPAFFGGSSREGWSTSEEGSEKEDPPKKAPILRRSGPPAKTVRIK</sequence>
<keyword evidence="10" id="KW-0539">Nucleus</keyword>
<dbReference type="GO" id="GO:0004518">
    <property type="term" value="F:nuclease activity"/>
    <property type="evidence" value="ECO:0007669"/>
    <property type="project" value="UniProtKB-KW"/>
</dbReference>
<comment type="subcellular location">
    <subcellularLocation>
        <location evidence="3">Cytoplasm</location>
    </subcellularLocation>
    <subcellularLocation>
        <location evidence="2">Nucleus</location>
    </subcellularLocation>
</comment>
<keyword evidence="16" id="KW-1185">Reference proteome</keyword>
<comment type="function">
    <text evidence="12">Transposase-derived protein that may have nuclease activity. Does not have transposase activity.</text>
</comment>
<keyword evidence="8" id="KW-0479">Metal-binding</keyword>
<dbReference type="InterPro" id="IPR045249">
    <property type="entry name" value="HARBI1-like"/>
</dbReference>